<dbReference type="Proteomes" id="UP000295560">
    <property type="component" value="Unassembled WGS sequence"/>
</dbReference>
<protein>
    <submittedName>
        <fullName evidence="1">Uncharacterized protein</fullName>
    </submittedName>
</protein>
<proteinExistence type="predicted"/>
<evidence type="ECO:0000313" key="2">
    <source>
        <dbReference type="Proteomes" id="UP000295560"/>
    </source>
</evidence>
<gene>
    <name evidence="1" type="ORF">EV378_1012</name>
</gene>
<dbReference type="RefSeq" id="WP_132421531.1">
    <property type="nucleotide sequence ID" value="NZ_SMFZ01000001.1"/>
</dbReference>
<dbReference type="AlphaFoldDB" id="A0A4R1I5A5"/>
<sequence length="253" mass="28605">MRSLAEFTGEVSSIPQVVTALSAIRDASAEDLFQPEIDGISAFTRLYTIITQNVLDTVDRKKTRRFNDPDFLTRLDLEFARRYLAAIKAYQSGSPDTPASWSVLFDRRRDQDIRHVNFAACGVNAHVNFDLTFALIETWRDFPPNDARREDYDQVNDIFAEEMDELREDFGAFLAETRDGGILDRFGNFASDLVVRVTRSWAWDSAVDVWDTYDPDQDGGGQRFQNAYARELGAQDRAASLAGRMLLGAPTLP</sequence>
<evidence type="ECO:0000313" key="1">
    <source>
        <dbReference type="EMBL" id="TCK25212.1"/>
    </source>
</evidence>
<keyword evidence="2" id="KW-1185">Reference proteome</keyword>
<comment type="caution">
    <text evidence="1">The sequence shown here is derived from an EMBL/GenBank/DDBJ whole genome shotgun (WGS) entry which is preliminary data.</text>
</comment>
<dbReference type="OrthoDB" id="583431at2"/>
<accession>A0A4R1I5A5</accession>
<reference evidence="1 2" key="1">
    <citation type="submission" date="2019-03" db="EMBL/GenBank/DDBJ databases">
        <title>Sequencing the genomes of 1000 actinobacteria strains.</title>
        <authorList>
            <person name="Klenk H.-P."/>
        </authorList>
    </citation>
    <scope>NUCLEOTIDE SEQUENCE [LARGE SCALE GENOMIC DNA]</scope>
    <source>
        <strain evidence="1 2">DSM 44969</strain>
    </source>
</reference>
<dbReference type="Pfam" id="PF19458">
    <property type="entry name" value="DUF5995"/>
    <property type="match status" value="1"/>
</dbReference>
<organism evidence="1 2">
    <name type="scientific">Pseudonocardia endophytica</name>
    <dbReference type="NCBI Taxonomy" id="401976"/>
    <lineage>
        <taxon>Bacteria</taxon>
        <taxon>Bacillati</taxon>
        <taxon>Actinomycetota</taxon>
        <taxon>Actinomycetes</taxon>
        <taxon>Pseudonocardiales</taxon>
        <taxon>Pseudonocardiaceae</taxon>
        <taxon>Pseudonocardia</taxon>
    </lineage>
</organism>
<dbReference type="EMBL" id="SMFZ01000001">
    <property type="protein sequence ID" value="TCK25212.1"/>
    <property type="molecule type" value="Genomic_DNA"/>
</dbReference>
<dbReference type="InterPro" id="IPR046037">
    <property type="entry name" value="DUF5995"/>
</dbReference>
<name>A0A4R1I5A5_PSEEN</name>